<evidence type="ECO:0000256" key="6">
    <source>
        <dbReference type="PROSITE-ProRule" id="PRU00191"/>
    </source>
</evidence>
<reference evidence="10" key="2">
    <citation type="submission" date="2021-01" db="UniProtKB">
        <authorList>
            <consortium name="EnsemblMetazoa"/>
        </authorList>
    </citation>
    <scope>IDENTIFICATION</scope>
</reference>
<dbReference type="EnsemblMetazoa" id="XM_011669321">
    <property type="protein sequence ID" value="XP_011667623"/>
    <property type="gene ID" value="LOC578276"/>
</dbReference>
<dbReference type="OMA" id="EYAREYH"/>
<dbReference type="GO" id="GO:0009968">
    <property type="term" value="P:negative regulation of signal transduction"/>
    <property type="evidence" value="ECO:0007669"/>
    <property type="project" value="UniProtKB-KW"/>
</dbReference>
<dbReference type="InterPro" id="IPR036036">
    <property type="entry name" value="SOCS_box-like_dom_sf"/>
</dbReference>
<dbReference type="InParanoid" id="A0A7M7LSY7"/>
<accession>A0A7M7LSY7</accession>
<dbReference type="InterPro" id="IPR036860">
    <property type="entry name" value="SH2_dom_sf"/>
</dbReference>
<keyword evidence="2" id="KW-0341">Growth regulation</keyword>
<name>A0A7M7LSY7_STRPU</name>
<evidence type="ECO:0000256" key="4">
    <source>
        <dbReference type="ARBA" id="ARBA00022786"/>
    </source>
</evidence>
<dbReference type="SMART" id="SM00969">
    <property type="entry name" value="SOCS_box"/>
    <property type="match status" value="1"/>
</dbReference>
<evidence type="ECO:0000256" key="1">
    <source>
        <dbReference type="ARBA" id="ARBA00004906"/>
    </source>
</evidence>
<reference evidence="11" key="1">
    <citation type="submission" date="2015-02" db="EMBL/GenBank/DDBJ databases">
        <title>Genome sequencing for Strongylocentrotus purpuratus.</title>
        <authorList>
            <person name="Murali S."/>
            <person name="Liu Y."/>
            <person name="Vee V."/>
            <person name="English A."/>
            <person name="Wang M."/>
            <person name="Skinner E."/>
            <person name="Han Y."/>
            <person name="Muzny D.M."/>
            <person name="Worley K.C."/>
            <person name="Gibbs R.A."/>
        </authorList>
    </citation>
    <scope>NUCLEOTIDE SEQUENCE</scope>
</reference>
<dbReference type="SUPFAM" id="SSF55550">
    <property type="entry name" value="SH2 domain"/>
    <property type="match status" value="1"/>
</dbReference>
<evidence type="ECO:0000313" key="10">
    <source>
        <dbReference type="EnsemblMetazoa" id="XP_011667623"/>
    </source>
</evidence>
<feature type="region of interest" description="Disordered" evidence="7">
    <location>
        <begin position="137"/>
        <end position="166"/>
    </location>
</feature>
<dbReference type="Pfam" id="PF07525">
    <property type="entry name" value="SOCS_box"/>
    <property type="match status" value="1"/>
</dbReference>
<evidence type="ECO:0000313" key="11">
    <source>
        <dbReference type="Proteomes" id="UP000007110"/>
    </source>
</evidence>
<feature type="compositionally biased region" description="Polar residues" evidence="7">
    <location>
        <begin position="138"/>
        <end position="148"/>
    </location>
</feature>
<feature type="region of interest" description="Disordered" evidence="7">
    <location>
        <begin position="349"/>
        <end position="373"/>
    </location>
</feature>
<feature type="region of interest" description="Disordered" evidence="7">
    <location>
        <begin position="95"/>
        <end position="123"/>
    </location>
</feature>
<organism evidence="10 11">
    <name type="scientific">Strongylocentrotus purpuratus</name>
    <name type="common">Purple sea urchin</name>
    <dbReference type="NCBI Taxonomy" id="7668"/>
    <lineage>
        <taxon>Eukaryota</taxon>
        <taxon>Metazoa</taxon>
        <taxon>Echinodermata</taxon>
        <taxon>Eleutherozoa</taxon>
        <taxon>Echinozoa</taxon>
        <taxon>Echinoidea</taxon>
        <taxon>Euechinoidea</taxon>
        <taxon>Echinacea</taxon>
        <taxon>Camarodonta</taxon>
        <taxon>Echinidea</taxon>
        <taxon>Strongylocentrotidae</taxon>
        <taxon>Strongylocentrotus</taxon>
    </lineage>
</organism>
<sequence>MASASSASVLFALSKRRSTSSPQLHCEATDFSSLTGIPNTTSTSASSWSESNGITVNTVDRKSVKINTITQASVHWLEPKQRAVLQDVNPVVKPKNKKSAFVQTRAGASGKENASSSRQLRPDSELLCCNETIHYLQGSDSESETSPRASPRRKSHAGIKHKNDSTQKFKRFSKAASQIFSKLKLESKTMRGKDRRKEADDKSGDESAGEDVQPISRRRSRSLTSRVMKRFGHKEEDTNPESSKAEAVQTATPSSSGNEKPKSKHKKQGKKRSSSSSRRRKSRQSTLVNFAKFDPEKYPIECTEEIERAVREREIEEGIAIEGIDVPVPVSPGTVPVSDVLTHMQRTTEPDMPISNLPEAGAAAASSSSDYQVVDAPTHTTEDIYDLYGSLTPSGTFIPRTVHTQIDYMHCLVPDQWNIMKAPYYWGKIDRYEADMLLDDKPEGTFLLRDSAQEEFLFSVSFCRYGRTLHARIEQWNHKFSFDAHDPGVYSSDTICSLLEHYKDPNYCMFFEPMLTSPLPRANPSSLMELSRASICQHVSYDAISYLKLPNGLKEFLTEYHYKQRVRIRRVEVDMPQLPEAKQSIVTNTCISR</sequence>
<keyword evidence="11" id="KW-1185">Reference proteome</keyword>
<feature type="compositionally biased region" description="Basic and acidic residues" evidence="7">
    <location>
        <begin position="183"/>
        <end position="205"/>
    </location>
</feature>
<keyword evidence="3" id="KW-0734">Signal transduction inhibitor</keyword>
<dbReference type="OrthoDB" id="5979828at2759"/>
<comment type="pathway">
    <text evidence="1">Protein modification; protein ubiquitination.</text>
</comment>
<dbReference type="PROSITE" id="PS50225">
    <property type="entry name" value="SOCS"/>
    <property type="match status" value="1"/>
</dbReference>
<dbReference type="SUPFAM" id="SSF158235">
    <property type="entry name" value="SOCS box-like"/>
    <property type="match status" value="1"/>
</dbReference>
<evidence type="ECO:0000259" key="9">
    <source>
        <dbReference type="PROSITE" id="PS50225"/>
    </source>
</evidence>
<keyword evidence="4" id="KW-0833">Ubl conjugation pathway</keyword>
<evidence type="ECO:0000256" key="3">
    <source>
        <dbReference type="ARBA" id="ARBA00022700"/>
    </source>
</evidence>
<evidence type="ECO:0000256" key="5">
    <source>
        <dbReference type="ARBA" id="ARBA00022999"/>
    </source>
</evidence>
<evidence type="ECO:0008006" key="12">
    <source>
        <dbReference type="Google" id="ProtNLM"/>
    </source>
</evidence>
<evidence type="ECO:0000256" key="7">
    <source>
        <dbReference type="SAM" id="MobiDB-lite"/>
    </source>
</evidence>
<dbReference type="FunFam" id="3.30.505.10:FF:000028">
    <property type="entry name" value="Suppressor of cytokine signaling 5"/>
    <property type="match status" value="1"/>
</dbReference>
<dbReference type="GO" id="GO:0019221">
    <property type="term" value="P:cytokine-mediated signaling pathway"/>
    <property type="evidence" value="ECO:0000318"/>
    <property type="project" value="GO_Central"/>
</dbReference>
<proteinExistence type="predicted"/>
<dbReference type="AlphaFoldDB" id="A0A7M7LSY7"/>
<dbReference type="PANTHER" id="PTHR10155">
    <property type="entry name" value="PHOSPHATIDYLINOSITOL 3-KINASE REGULATORY SUBUNIT"/>
    <property type="match status" value="1"/>
</dbReference>
<dbReference type="PANTHER" id="PTHR10155:SF0">
    <property type="entry name" value="SUPPRESSOR OF CYTOKINE SIGNALING AT 36E, ISOFORM D"/>
    <property type="match status" value="1"/>
</dbReference>
<dbReference type="Proteomes" id="UP000007110">
    <property type="component" value="Unassembled WGS sequence"/>
</dbReference>
<feature type="domain" description="SH2" evidence="8">
    <location>
        <begin position="424"/>
        <end position="519"/>
    </location>
</feature>
<dbReference type="KEGG" id="spu:578276"/>
<dbReference type="RefSeq" id="XP_011667623.2">
    <property type="nucleotide sequence ID" value="XM_011669321.2"/>
</dbReference>
<dbReference type="Pfam" id="PF00017">
    <property type="entry name" value="SH2"/>
    <property type="match status" value="1"/>
</dbReference>
<feature type="compositionally biased region" description="Basic residues" evidence="7">
    <location>
        <begin position="216"/>
        <end position="232"/>
    </location>
</feature>
<keyword evidence="5 6" id="KW-0727">SH2 domain</keyword>
<dbReference type="SMART" id="SM00253">
    <property type="entry name" value="SOCS"/>
    <property type="match status" value="1"/>
</dbReference>
<dbReference type="InterPro" id="IPR000980">
    <property type="entry name" value="SH2"/>
</dbReference>
<feature type="compositionally biased region" description="Basic residues" evidence="7">
    <location>
        <begin position="150"/>
        <end position="160"/>
    </location>
</feature>
<evidence type="ECO:0000259" key="8">
    <source>
        <dbReference type="PROSITE" id="PS50001"/>
    </source>
</evidence>
<dbReference type="InterPro" id="IPR001496">
    <property type="entry name" value="SOCS_box"/>
</dbReference>
<dbReference type="Gene3D" id="3.30.505.10">
    <property type="entry name" value="SH2 domain"/>
    <property type="match status" value="1"/>
</dbReference>
<dbReference type="SMART" id="SM00252">
    <property type="entry name" value="SH2"/>
    <property type="match status" value="1"/>
</dbReference>
<feature type="domain" description="SOCS box" evidence="9">
    <location>
        <begin position="514"/>
        <end position="563"/>
    </location>
</feature>
<dbReference type="PROSITE" id="PS50001">
    <property type="entry name" value="SH2"/>
    <property type="match status" value="1"/>
</dbReference>
<dbReference type="GO" id="GO:0035556">
    <property type="term" value="P:intracellular signal transduction"/>
    <property type="evidence" value="ECO:0007669"/>
    <property type="project" value="InterPro"/>
</dbReference>
<protein>
    <recommendedName>
        <fullName evidence="12">Suppressor of cytokine signaling 5</fullName>
    </recommendedName>
</protein>
<feature type="compositionally biased region" description="Polar residues" evidence="7">
    <location>
        <begin position="249"/>
        <end position="258"/>
    </location>
</feature>
<evidence type="ECO:0000256" key="2">
    <source>
        <dbReference type="ARBA" id="ARBA00022604"/>
    </source>
</evidence>
<dbReference type="GeneID" id="578276"/>
<feature type="region of interest" description="Disordered" evidence="7">
    <location>
        <begin position="183"/>
        <end position="287"/>
    </location>
</feature>
<feature type="compositionally biased region" description="Basic residues" evidence="7">
    <location>
        <begin position="262"/>
        <end position="283"/>
    </location>
</feature>